<name>A0ABU2WRH1_9ACTN</name>
<evidence type="ECO:0000256" key="1">
    <source>
        <dbReference type="SAM" id="MobiDB-lite"/>
    </source>
</evidence>
<keyword evidence="3" id="KW-1185">Reference proteome</keyword>
<feature type="compositionally biased region" description="Basic and acidic residues" evidence="1">
    <location>
        <begin position="188"/>
        <end position="202"/>
    </location>
</feature>
<sequence>MTAPTLPGLEPAPTPAAAPRPGSRAARMALPRSVDVLKEIAAEYGVCVRPLAMRRTDLDTGLTEVIDLPCGATREDKCGPCAKKNRRLRQAQIREGWHRDDEPLPGPEPATEEQKALILLRAHFEFARDEACRASQYDQVADLDEAIREVEEAIAAEGLRGRVGPPHGSADEDSDDEPGRRRKRSTRRRQDAPDLPRRKVERRTVGKIYTAPDGSTFRPSMWLTLTLDSYGPVRPDGTPVNPDRYDYRRAAWDAVHFPRLLDRFWQNLRRCEGWNVQYAGCVEPQRRLAPHAHFAIRGTIPRDVLRTVAAATYHQVWWPSVDVQRYTLDRLPVWDEQATAWVDPDTHEPLTTWTEALDAIDDDPDAEPVHVVRFGSQVDARGVMPGTADAERTIRYVTKYITKHTGDCHKATTDRQRKHLDRLWQQLQLTPCTDRCANWLLYGVQPKKVHARLKPGRCKGKVHQRDTLGIGGRRILISREWSGKTLADHKHDARAWVRALLGATTDSGAAGETGQLVDDQGATAERVRHAWELARPDDPDVGPLSHRLMRSISERARWRTELLAAKDRAAQGSSDLSATQHSAQHHGEDDNSGRGSDHRASGGPDQHE</sequence>
<feature type="compositionally biased region" description="Basic and acidic residues" evidence="1">
    <location>
        <begin position="585"/>
        <end position="608"/>
    </location>
</feature>
<dbReference type="EMBL" id="JAVRFL010000001">
    <property type="protein sequence ID" value="MDT0527662.1"/>
    <property type="molecule type" value="Genomic_DNA"/>
</dbReference>
<evidence type="ECO:0000313" key="3">
    <source>
        <dbReference type="Proteomes" id="UP001180973"/>
    </source>
</evidence>
<dbReference type="Proteomes" id="UP001180973">
    <property type="component" value="Unassembled WGS sequence"/>
</dbReference>
<gene>
    <name evidence="2" type="ORF">RM555_01520</name>
</gene>
<proteinExistence type="predicted"/>
<feature type="region of interest" description="Disordered" evidence="1">
    <location>
        <begin position="566"/>
        <end position="608"/>
    </location>
</feature>
<dbReference type="Pfam" id="PF20199">
    <property type="entry name" value="RepSA"/>
    <property type="match status" value="1"/>
</dbReference>
<feature type="region of interest" description="Disordered" evidence="1">
    <location>
        <begin position="157"/>
        <end position="202"/>
    </location>
</feature>
<organism evidence="2 3">
    <name type="scientific">Micromonospora reichwaldensis</name>
    <dbReference type="NCBI Taxonomy" id="3075516"/>
    <lineage>
        <taxon>Bacteria</taxon>
        <taxon>Bacillati</taxon>
        <taxon>Actinomycetota</taxon>
        <taxon>Actinomycetes</taxon>
        <taxon>Micromonosporales</taxon>
        <taxon>Micromonosporaceae</taxon>
        <taxon>Micromonospora</taxon>
    </lineage>
</organism>
<reference evidence="2" key="1">
    <citation type="submission" date="2023-09" db="EMBL/GenBank/DDBJ databases">
        <title>30 novel species of actinomycetes from the DSMZ collection.</title>
        <authorList>
            <person name="Nouioui I."/>
        </authorList>
    </citation>
    <scope>NUCLEOTIDE SEQUENCE</scope>
    <source>
        <strain evidence="2">DSM 115977</strain>
    </source>
</reference>
<protein>
    <submittedName>
        <fullName evidence="2">Replication initiation protein</fullName>
    </submittedName>
</protein>
<accession>A0ABU2WRH1</accession>
<feature type="compositionally biased region" description="Polar residues" evidence="1">
    <location>
        <begin position="571"/>
        <end position="582"/>
    </location>
</feature>
<comment type="caution">
    <text evidence="2">The sequence shown here is derived from an EMBL/GenBank/DDBJ whole genome shotgun (WGS) entry which is preliminary data.</text>
</comment>
<dbReference type="InterPro" id="IPR046828">
    <property type="entry name" value="RepSA"/>
</dbReference>
<feature type="region of interest" description="Disordered" evidence="1">
    <location>
        <begin position="1"/>
        <end position="24"/>
    </location>
</feature>
<evidence type="ECO:0000313" key="2">
    <source>
        <dbReference type="EMBL" id="MDT0527662.1"/>
    </source>
</evidence>
<dbReference type="RefSeq" id="WP_311410040.1">
    <property type="nucleotide sequence ID" value="NZ_JAVRFL010000001.1"/>
</dbReference>